<evidence type="ECO:0000256" key="1">
    <source>
        <dbReference type="ARBA" id="ARBA00022491"/>
    </source>
</evidence>
<dbReference type="InterPro" id="IPR028082">
    <property type="entry name" value="Peripla_BP_I"/>
</dbReference>
<keyword evidence="1" id="KW-0678">Repressor</keyword>
<dbReference type="Gene3D" id="3.40.50.2300">
    <property type="match status" value="2"/>
</dbReference>
<dbReference type="Pfam" id="PF00392">
    <property type="entry name" value="GntR"/>
    <property type="match status" value="1"/>
</dbReference>
<keyword evidence="4" id="KW-0804">Transcription</keyword>
<feature type="domain" description="HTH gntR-type" evidence="5">
    <location>
        <begin position="5"/>
        <end position="73"/>
    </location>
</feature>
<dbReference type="PANTHER" id="PTHR30146:SF148">
    <property type="entry name" value="HTH-TYPE TRANSCRIPTIONAL REPRESSOR PURR-RELATED"/>
    <property type="match status" value="1"/>
</dbReference>
<evidence type="ECO:0000256" key="2">
    <source>
        <dbReference type="ARBA" id="ARBA00023015"/>
    </source>
</evidence>
<dbReference type="InterPro" id="IPR046335">
    <property type="entry name" value="LacI/GalR-like_sensor"/>
</dbReference>
<dbReference type="SUPFAM" id="SSF53822">
    <property type="entry name" value="Periplasmic binding protein-like I"/>
    <property type="match status" value="1"/>
</dbReference>
<dbReference type="RefSeq" id="WP_117454315.1">
    <property type="nucleotide sequence ID" value="NZ_CP060636.1"/>
</dbReference>
<dbReference type="CDD" id="cd07377">
    <property type="entry name" value="WHTH_GntR"/>
    <property type="match status" value="1"/>
</dbReference>
<keyword evidence="2" id="KW-0805">Transcription regulation</keyword>
<evidence type="ECO:0000313" key="6">
    <source>
        <dbReference type="EMBL" id="QNM13291.1"/>
    </source>
</evidence>
<organism evidence="6 7">
    <name type="scientific">[Eubacterium] hominis</name>
    <dbReference type="NCBI Taxonomy" id="2764325"/>
    <lineage>
        <taxon>Bacteria</taxon>
        <taxon>Bacillati</taxon>
        <taxon>Bacillota</taxon>
        <taxon>Erysipelotrichia</taxon>
        <taxon>Erysipelotrichales</taxon>
        <taxon>Erysipelotrichaceae</taxon>
        <taxon>Amedibacillus</taxon>
    </lineage>
</organism>
<dbReference type="InterPro" id="IPR036390">
    <property type="entry name" value="WH_DNA-bd_sf"/>
</dbReference>
<dbReference type="PROSITE" id="PS50949">
    <property type="entry name" value="HTH_GNTR"/>
    <property type="match status" value="1"/>
</dbReference>
<accession>A0A7G9GR59</accession>
<keyword evidence="3" id="KW-0238">DNA-binding</keyword>
<dbReference type="CDD" id="cd06267">
    <property type="entry name" value="PBP1_LacI_sugar_binding-like"/>
    <property type="match status" value="1"/>
</dbReference>
<dbReference type="SUPFAM" id="SSF46785">
    <property type="entry name" value="Winged helix' DNA-binding domain"/>
    <property type="match status" value="1"/>
</dbReference>
<dbReference type="GO" id="GO:0000976">
    <property type="term" value="F:transcription cis-regulatory region binding"/>
    <property type="evidence" value="ECO:0007669"/>
    <property type="project" value="TreeGrafter"/>
</dbReference>
<dbReference type="InterPro" id="IPR000524">
    <property type="entry name" value="Tscrpt_reg_HTH_GntR"/>
</dbReference>
<dbReference type="KEGG" id="ehn:H9Q80_04885"/>
<evidence type="ECO:0000256" key="4">
    <source>
        <dbReference type="ARBA" id="ARBA00023163"/>
    </source>
</evidence>
<dbReference type="PANTHER" id="PTHR30146">
    <property type="entry name" value="LACI-RELATED TRANSCRIPTIONAL REPRESSOR"/>
    <property type="match status" value="1"/>
</dbReference>
<dbReference type="Proteomes" id="UP000515856">
    <property type="component" value="Chromosome"/>
</dbReference>
<evidence type="ECO:0000313" key="7">
    <source>
        <dbReference type="Proteomes" id="UP000515856"/>
    </source>
</evidence>
<dbReference type="EMBL" id="CP060636">
    <property type="protein sequence ID" value="QNM13291.1"/>
    <property type="molecule type" value="Genomic_DNA"/>
</dbReference>
<dbReference type="GO" id="GO:0003700">
    <property type="term" value="F:DNA-binding transcription factor activity"/>
    <property type="evidence" value="ECO:0007669"/>
    <property type="project" value="InterPro"/>
</dbReference>
<name>A0A7G9GR59_9FIRM</name>
<protein>
    <submittedName>
        <fullName evidence="6">GntR family transcriptional regulator</fullName>
    </submittedName>
</protein>
<gene>
    <name evidence="6" type="ORF">H9Q80_04885</name>
</gene>
<proteinExistence type="predicted"/>
<dbReference type="Pfam" id="PF13377">
    <property type="entry name" value="Peripla_BP_3"/>
    <property type="match status" value="1"/>
</dbReference>
<evidence type="ECO:0000256" key="3">
    <source>
        <dbReference type="ARBA" id="ARBA00023125"/>
    </source>
</evidence>
<dbReference type="Gene3D" id="1.10.10.10">
    <property type="entry name" value="Winged helix-like DNA-binding domain superfamily/Winged helix DNA-binding domain"/>
    <property type="match status" value="1"/>
</dbReference>
<reference evidence="6 7" key="1">
    <citation type="submission" date="2020-08" db="EMBL/GenBank/DDBJ databases">
        <authorList>
            <person name="Liu C."/>
            <person name="Sun Q."/>
        </authorList>
    </citation>
    <scope>NUCLEOTIDE SEQUENCE [LARGE SCALE GENOMIC DNA]</scope>
    <source>
        <strain evidence="6 7">NSJ-61</strain>
    </source>
</reference>
<sequence length="374" mass="42522">MPKKVFLYDMTAKKLKEKIFDGTYPPGSLLPSEREIGETYNVDRTTVRKALQVLVNESLVEKKAGKGTVVKDLNDTTIFPTKESENIPDPLPKTSIYDKEIAFFLPRNAQNSDRIRQPFYSQLFYVIQEECQKLGFSLIYLTLDEDDDLEKILSSRRFSGVFFVSNVSKQHLSYAIEKKIPAVLINSFHPEMPSVLSDNFQGAYQACKELIKKGHKKIAIIKGEENYTTNKERLRGSLSALREFNIPIQSSYILGENSWEFDDGFKVMKNFLQTANQLPTAVFAFNDRLALGAMQAIQQAGLNVPKDISIIGYDNSEQSKLIYPRLSSIEINVSIMGSASVFTLLQQMNYYQSLPIKILIPIQLIERESIIEIN</sequence>
<keyword evidence="7" id="KW-1185">Reference proteome</keyword>
<dbReference type="SMART" id="SM00345">
    <property type="entry name" value="HTH_GNTR"/>
    <property type="match status" value="1"/>
</dbReference>
<dbReference type="InterPro" id="IPR036388">
    <property type="entry name" value="WH-like_DNA-bd_sf"/>
</dbReference>
<dbReference type="AlphaFoldDB" id="A0A7G9GR59"/>
<evidence type="ECO:0000259" key="5">
    <source>
        <dbReference type="PROSITE" id="PS50949"/>
    </source>
</evidence>
<dbReference type="PRINTS" id="PR00035">
    <property type="entry name" value="HTHGNTR"/>
</dbReference>